<dbReference type="AlphaFoldDB" id="A0A1C7LWZ3"/>
<evidence type="ECO:0000313" key="2">
    <source>
        <dbReference type="Proteomes" id="UP000092993"/>
    </source>
</evidence>
<dbReference type="EMBL" id="LUGG01000018">
    <property type="protein sequence ID" value="OBZ69221.1"/>
    <property type="molecule type" value="Genomic_DNA"/>
</dbReference>
<keyword evidence="2" id="KW-1185">Reference proteome</keyword>
<accession>A0A1C7LWZ3</accession>
<sequence>MRADASPRQRCSVAFSIFFAQLRGPESWVFAYYIEAERTRPVSASTVHVFHKRRAAQNPPVARQNPYFAKLQIGTVDDRGIWAAGSRPPPAGVWLRFDACAWDDLALLPLSLSLSGCATLRCAYRRCGTERGPDTEG</sequence>
<dbReference type="Proteomes" id="UP000092993">
    <property type="component" value="Unassembled WGS sequence"/>
</dbReference>
<reference evidence="1 2" key="1">
    <citation type="submission" date="2016-03" db="EMBL/GenBank/DDBJ databases">
        <title>Whole genome sequencing of Grifola frondosa 9006-11.</title>
        <authorList>
            <person name="Min B."/>
            <person name="Park H."/>
            <person name="Kim J.-G."/>
            <person name="Cho H."/>
            <person name="Oh Y.-L."/>
            <person name="Kong W.-S."/>
            <person name="Choi I.-G."/>
        </authorList>
    </citation>
    <scope>NUCLEOTIDE SEQUENCE [LARGE SCALE GENOMIC DNA]</scope>
    <source>
        <strain evidence="1 2">9006-11</strain>
    </source>
</reference>
<name>A0A1C7LWZ3_GRIFR</name>
<comment type="caution">
    <text evidence="1">The sequence shown here is derived from an EMBL/GenBank/DDBJ whole genome shotgun (WGS) entry which is preliminary data.</text>
</comment>
<evidence type="ECO:0000313" key="1">
    <source>
        <dbReference type="EMBL" id="OBZ69221.1"/>
    </source>
</evidence>
<protein>
    <submittedName>
        <fullName evidence="1">Uncharacterized protein</fullName>
    </submittedName>
</protein>
<organism evidence="1 2">
    <name type="scientific">Grifola frondosa</name>
    <name type="common">Maitake</name>
    <name type="synonym">Polyporus frondosus</name>
    <dbReference type="NCBI Taxonomy" id="5627"/>
    <lineage>
        <taxon>Eukaryota</taxon>
        <taxon>Fungi</taxon>
        <taxon>Dikarya</taxon>
        <taxon>Basidiomycota</taxon>
        <taxon>Agaricomycotina</taxon>
        <taxon>Agaricomycetes</taxon>
        <taxon>Polyporales</taxon>
        <taxon>Grifolaceae</taxon>
        <taxon>Grifola</taxon>
    </lineage>
</organism>
<gene>
    <name evidence="1" type="ORF">A0H81_10757</name>
</gene>
<proteinExistence type="predicted"/>